<proteinExistence type="predicted"/>
<evidence type="ECO:0000313" key="1">
    <source>
        <dbReference type="EMBL" id="KGK40521.1"/>
    </source>
</evidence>
<dbReference type="Proteomes" id="UP000029867">
    <property type="component" value="Unassembled WGS sequence"/>
</dbReference>
<dbReference type="InterPro" id="IPR036322">
    <property type="entry name" value="WD40_repeat_dom_sf"/>
</dbReference>
<dbReference type="SMART" id="SM00320">
    <property type="entry name" value="WD40"/>
    <property type="match status" value="2"/>
</dbReference>
<dbReference type="VEuPathDB" id="FungiDB:C5L36_0C03020"/>
<dbReference type="EMBL" id="JQFK01000002">
    <property type="protein sequence ID" value="KGK40521.1"/>
    <property type="molecule type" value="Genomic_DNA"/>
</dbReference>
<accession>A0A099P900</accession>
<protein>
    <submittedName>
        <fullName evidence="1">Uncharacterized protein</fullName>
    </submittedName>
</protein>
<dbReference type="eggNOG" id="ENOG502S551">
    <property type="taxonomic scope" value="Eukaryota"/>
</dbReference>
<dbReference type="InterPro" id="IPR001680">
    <property type="entry name" value="WD40_rpt"/>
</dbReference>
<reference evidence="2" key="1">
    <citation type="journal article" date="2014" name="Microb. Cell Fact.">
        <title>Exploiting Issatchenkia orientalis SD108 for succinic acid production.</title>
        <authorList>
            <person name="Xiao H."/>
            <person name="Shao Z."/>
            <person name="Jiang Y."/>
            <person name="Dole S."/>
            <person name="Zhao H."/>
        </authorList>
    </citation>
    <scope>NUCLEOTIDE SEQUENCE [LARGE SCALE GENOMIC DNA]</scope>
    <source>
        <strain evidence="2">SD108</strain>
    </source>
</reference>
<gene>
    <name evidence="1" type="ORF">JL09_g407</name>
</gene>
<dbReference type="Gene3D" id="2.130.10.10">
    <property type="entry name" value="YVTN repeat-like/Quinoprotein amine dehydrogenase"/>
    <property type="match status" value="1"/>
</dbReference>
<evidence type="ECO:0000313" key="2">
    <source>
        <dbReference type="Proteomes" id="UP000029867"/>
    </source>
</evidence>
<dbReference type="SUPFAM" id="SSF50978">
    <property type="entry name" value="WD40 repeat-like"/>
    <property type="match status" value="1"/>
</dbReference>
<organism evidence="1 2">
    <name type="scientific">Pichia kudriavzevii</name>
    <name type="common">Yeast</name>
    <name type="synonym">Issatchenkia orientalis</name>
    <dbReference type="NCBI Taxonomy" id="4909"/>
    <lineage>
        <taxon>Eukaryota</taxon>
        <taxon>Fungi</taxon>
        <taxon>Dikarya</taxon>
        <taxon>Ascomycota</taxon>
        <taxon>Saccharomycotina</taxon>
        <taxon>Pichiomycetes</taxon>
        <taxon>Pichiales</taxon>
        <taxon>Pichiaceae</taxon>
        <taxon>Pichia</taxon>
    </lineage>
</organism>
<dbReference type="AlphaFoldDB" id="A0A099P900"/>
<sequence length="499" mass="55620">MCALNLKSSYWKVDHTDNGNYIHSIPTNTSMSMDGNTIAVSSNYITEGLKVYELSGNSLIHLASITLPDIHTLKFLRPIKNAPKEFKYLLSGHSNGIVHLSAIPLVENTVFENAEIIKRFNHKKHLDQSFQFGRTNPILNNGKVSTTISTIELTNSAWTSAPLNSMVTAYDYNLFYWDTARSRAPLSIVHKNGLSNVSINKCVDSLSAVVGSFGLSLFDFRADDRSGFSDIYVSKSSMQKSDGVLDGFTNAIWCDSNPNYIATNHELDNTVYIWDIRKHQPVSKLTGFTDSIVKMSWKKEDHLWTADKDGCITKWDIGRVDDIADTTLTMRSNHQLKGFWNSEVNDKDIGMTKIKAGISAKISESKIISMEFPSTHPGSILCLDGTHLSFHDNAKPFKPRNVPELYSCAQFVTPPLPCKPELNHRISSYASKSSIGTFAHTLSGDSFNIFDRYSYSNQSAGIPITPNSQVSFPRNSCESFAIAQKDRIEINGTNGRNNR</sequence>
<name>A0A099P900_PICKU</name>
<comment type="caution">
    <text evidence="1">The sequence shown here is derived from an EMBL/GenBank/DDBJ whole genome shotgun (WGS) entry which is preliminary data.</text>
</comment>
<dbReference type="HOGENOM" id="CLU_546361_0_0_1"/>
<dbReference type="InterPro" id="IPR015943">
    <property type="entry name" value="WD40/YVTN_repeat-like_dom_sf"/>
</dbReference>